<dbReference type="InterPro" id="IPR026845">
    <property type="entry name" value="NXPH/NXPE"/>
</dbReference>
<proteinExistence type="predicted"/>
<keyword evidence="3" id="KW-1185">Reference proteome</keyword>
<evidence type="ECO:0000259" key="2">
    <source>
        <dbReference type="Pfam" id="PF24536"/>
    </source>
</evidence>
<dbReference type="Proteomes" id="UP000694865">
    <property type="component" value="Unplaced"/>
</dbReference>
<feature type="domain" description="NXPE C-terminal" evidence="2">
    <location>
        <begin position="390"/>
        <end position="619"/>
    </location>
</feature>
<dbReference type="SUPFAM" id="SSF52266">
    <property type="entry name" value="SGNH hydrolase"/>
    <property type="match status" value="1"/>
</dbReference>
<accession>A0ABM0MMA2</accession>
<keyword evidence="1" id="KW-0812">Transmembrane</keyword>
<dbReference type="PANTHER" id="PTHR16165">
    <property type="entry name" value="NXPE FAMILY MEMBER"/>
    <property type="match status" value="1"/>
</dbReference>
<dbReference type="InterPro" id="IPR057106">
    <property type="entry name" value="NXPE4_C"/>
</dbReference>
<dbReference type="Pfam" id="PF06312">
    <property type="entry name" value="Neurexophilin"/>
    <property type="match status" value="1"/>
</dbReference>
<dbReference type="Pfam" id="PF24536">
    <property type="entry name" value="NXPE4_C"/>
    <property type="match status" value="1"/>
</dbReference>
<feature type="transmembrane region" description="Helical" evidence="1">
    <location>
        <begin position="67"/>
        <end position="85"/>
    </location>
</feature>
<organism evidence="3 4">
    <name type="scientific">Saccoglossus kowalevskii</name>
    <name type="common">Acorn worm</name>
    <dbReference type="NCBI Taxonomy" id="10224"/>
    <lineage>
        <taxon>Eukaryota</taxon>
        <taxon>Metazoa</taxon>
        <taxon>Hemichordata</taxon>
        <taxon>Enteropneusta</taxon>
        <taxon>Harrimaniidae</taxon>
        <taxon>Saccoglossus</taxon>
    </lineage>
</organism>
<gene>
    <name evidence="4" type="primary">LOC102809344</name>
</gene>
<evidence type="ECO:0000313" key="4">
    <source>
        <dbReference type="RefSeq" id="XP_006821143.1"/>
    </source>
</evidence>
<dbReference type="GeneID" id="102809344"/>
<protein>
    <submittedName>
        <fullName evidence="4">NXPE family member 3-like</fullName>
    </submittedName>
</protein>
<name>A0ABM0MMA2_SACKO</name>
<sequence length="727" mass="84604">MVIQLDRHVTIKTKGQMSQKVFTYVQRETKREYLQLFFHVTTMTWLNRNKQKKKGHNEYSKTMQYKLLITIITLLLMTSVYFSVYTSQTVGTFKPAIPKMKVSNSSKVLRTLYQPVVHTDEDYELKQSDSEWNMSAAFEGSRGKTSAIKSNLVFLSDLNSIHRGDIITLQIHARDDNGRERVFGGDIWRVDIYNTKIKFASTCMNKIIDHDNGSYTAHVYAGKSGNMQLRVSLVAQREAVEFVKSVVWPSEPRITWRGIFAKGDFNESSYCFLMRNGVWKNKCEFPHAKALGKTTFLCEPPTVLDCKDLIQVTNGPGPIEQEYVELRNLKTQERKNKYLFKSVNSIMANVPGQIVIHGRKASDYELYSVPQCNADIQEPVSDGYWLGSIWHSLVCQDRQWNDVTEIQQCLRGKDVYFHGDSTMRQWYHKMLQMAGVKVDANNWRDKPESIPGQFVVSGDDPYAMMVTNVRDDINFTFNCHAISRHRTHIPIHRFKFMADILDSMRTPKCNYVFVFSLWSHFHWWALDSYTERLVNIRKAVERLRKRCPNSIMAVKGAHYRGGSPYLDVMYYNMNRIMKEIFKDQGIFFINIWDMNLSYSIAKKTPYSIHMPIDLIQQEMLKTKQQYDSSCLLDRDCLKYIYMPLLEKELESFADEWNSHRIRKHKGQLRPNGVPEDLYKFPELCGGTDMGYAVSEEDLRSIAEEKRVGVPLPDYISKSLEQPLMLNV</sequence>
<evidence type="ECO:0000313" key="3">
    <source>
        <dbReference type="Proteomes" id="UP000694865"/>
    </source>
</evidence>
<evidence type="ECO:0000256" key="1">
    <source>
        <dbReference type="SAM" id="Phobius"/>
    </source>
</evidence>
<dbReference type="RefSeq" id="XP_006821143.1">
    <property type="nucleotide sequence ID" value="XM_006821080.1"/>
</dbReference>
<keyword evidence="1" id="KW-1133">Transmembrane helix</keyword>
<reference evidence="4" key="1">
    <citation type="submission" date="2025-08" db="UniProtKB">
        <authorList>
            <consortium name="RefSeq"/>
        </authorList>
    </citation>
    <scope>IDENTIFICATION</scope>
    <source>
        <tissue evidence="4">Testes</tissue>
    </source>
</reference>
<dbReference type="PANTHER" id="PTHR16165:SF5">
    <property type="entry name" value="NXPE FAMILY MEMBER 3"/>
    <property type="match status" value="1"/>
</dbReference>
<keyword evidence="1" id="KW-0472">Membrane</keyword>